<dbReference type="RefSeq" id="WP_089680313.1">
    <property type="nucleotide sequence ID" value="NZ_FNFO01000002.1"/>
</dbReference>
<dbReference type="AlphaFoldDB" id="A0A1G9B9T8"/>
<dbReference type="Proteomes" id="UP000198510">
    <property type="component" value="Unassembled WGS sequence"/>
</dbReference>
<dbReference type="STRING" id="1075417.SAMN05421823_102559"/>
<reference evidence="1 2" key="1">
    <citation type="submission" date="2016-10" db="EMBL/GenBank/DDBJ databases">
        <authorList>
            <person name="de Groot N.N."/>
        </authorList>
    </citation>
    <scope>NUCLEOTIDE SEQUENCE [LARGE SCALE GENOMIC DNA]</scope>
    <source>
        <strain evidence="1 2">DSM 25186</strain>
    </source>
</reference>
<evidence type="ECO:0000313" key="1">
    <source>
        <dbReference type="EMBL" id="SDK36281.1"/>
    </source>
</evidence>
<gene>
    <name evidence="1" type="ORF">SAMN05421823_102559</name>
</gene>
<evidence type="ECO:0000313" key="2">
    <source>
        <dbReference type="Proteomes" id="UP000198510"/>
    </source>
</evidence>
<sequence>MSALNKQQILDLSWLEIANHPEIIHLTDGLLYLLVKESNVYFIILWFPKRDQSLDILKTVMSKRHQADVTHIATDVREYIKDTRYLLLNAPPMSEATESLAQVGVVLELTLYEHHDLEFKIIRTGSEYEAPGGQKLNIFYRR</sequence>
<proteinExistence type="predicted"/>
<protein>
    <submittedName>
        <fullName evidence="1">Uncharacterized protein</fullName>
    </submittedName>
</protein>
<organism evidence="1 2">
    <name type="scientific">Catalinimonas alkaloidigena</name>
    <dbReference type="NCBI Taxonomy" id="1075417"/>
    <lineage>
        <taxon>Bacteria</taxon>
        <taxon>Pseudomonadati</taxon>
        <taxon>Bacteroidota</taxon>
        <taxon>Cytophagia</taxon>
        <taxon>Cytophagales</taxon>
        <taxon>Catalimonadaceae</taxon>
        <taxon>Catalinimonas</taxon>
    </lineage>
</organism>
<name>A0A1G9B9T8_9BACT</name>
<accession>A0A1G9B9T8</accession>
<dbReference type="EMBL" id="FNFO01000002">
    <property type="protein sequence ID" value="SDK36281.1"/>
    <property type="molecule type" value="Genomic_DNA"/>
</dbReference>
<keyword evidence="2" id="KW-1185">Reference proteome</keyword>